<sequence>MKNDALCLLYVFALFISHCALRQKPLPVSANTGVAPFTPQFTERQQRYTLVELKPKPAG</sequence>
<reference evidence="3 5" key="1">
    <citation type="submission" date="2018-06" db="EMBL/GenBank/DDBJ databases">
        <authorList>
            <consortium name="Pathogen Informatics"/>
            <person name="Doyle S."/>
        </authorList>
    </citation>
    <scope>NUCLEOTIDE SEQUENCE [LARGE SCALE GENOMIC DNA]</scope>
    <source>
        <strain evidence="3 5">NCTC11679</strain>
    </source>
</reference>
<reference evidence="2 4" key="2">
    <citation type="submission" date="2018-07" db="EMBL/GenBank/DDBJ databases">
        <authorList>
            <consortium name="Pathogen Informatics"/>
        </authorList>
    </citation>
    <scope>NUCLEOTIDE SEQUENCE [LARGE SCALE GENOMIC DNA]</scope>
    <source>
        <strain evidence="2 4">4300STDY6470422</strain>
    </source>
</reference>
<dbReference type="EMBL" id="UFEU01000006">
    <property type="protein sequence ID" value="SSK36563.1"/>
    <property type="molecule type" value="Genomic_DNA"/>
</dbReference>
<dbReference type="RefSeq" id="WP_014907748.1">
    <property type="nucleotide sequence ID" value="NZ_AP025246.1"/>
</dbReference>
<evidence type="ECO:0000313" key="4">
    <source>
        <dbReference type="Proteomes" id="UP000252603"/>
    </source>
</evidence>
<organism evidence="2 4">
    <name type="scientific">Klebsiella pneumoniae</name>
    <dbReference type="NCBI Taxonomy" id="573"/>
    <lineage>
        <taxon>Bacteria</taxon>
        <taxon>Pseudomonadati</taxon>
        <taxon>Pseudomonadota</taxon>
        <taxon>Gammaproteobacteria</taxon>
        <taxon>Enterobacterales</taxon>
        <taxon>Enterobacteriaceae</taxon>
        <taxon>Klebsiella/Raoultella group</taxon>
        <taxon>Klebsiella</taxon>
        <taxon>Klebsiella pneumoniae complex</taxon>
    </lineage>
</organism>
<protein>
    <submittedName>
        <fullName evidence="2">Uncharacterized protein</fullName>
    </submittedName>
</protein>
<evidence type="ECO:0000313" key="5">
    <source>
        <dbReference type="Proteomes" id="UP000255239"/>
    </source>
</evidence>
<dbReference type="AlphaFoldDB" id="A0A331XRV3"/>
<dbReference type="Proteomes" id="UP000468995">
    <property type="component" value="Unassembled WGS sequence"/>
</dbReference>
<proteinExistence type="predicted"/>
<dbReference type="EMBL" id="VINI01000003">
    <property type="protein sequence ID" value="MSS30237.1"/>
    <property type="molecule type" value="Genomic_DNA"/>
</dbReference>
<evidence type="ECO:0000313" key="2">
    <source>
        <dbReference type="EMBL" id="SSK36563.1"/>
    </source>
</evidence>
<name>A0A331XRV3_KLEPN</name>
<dbReference type="EMBL" id="UGMG01000001">
    <property type="protein sequence ID" value="STV65225.1"/>
    <property type="molecule type" value="Genomic_DNA"/>
</dbReference>
<dbReference type="Proteomes" id="UP000252603">
    <property type="component" value="Unassembled WGS sequence"/>
</dbReference>
<accession>A0A331XRV3</accession>
<evidence type="ECO:0000313" key="1">
    <source>
        <dbReference type="EMBL" id="MSS30237.1"/>
    </source>
</evidence>
<evidence type="ECO:0000313" key="3">
    <source>
        <dbReference type="EMBL" id="STV65225.1"/>
    </source>
</evidence>
<reference evidence="1 6" key="3">
    <citation type="submission" date="2019-07" db="EMBL/GenBank/DDBJ databases">
        <title>Genome sequence of OXA-232-producing Klebsiella pneumoniae ST23 from septicemic neonate.</title>
        <authorList>
            <person name="Mukherjee S."/>
            <person name="Naha S."/>
            <person name="Bhadury P."/>
            <person name="Basu S."/>
        </authorList>
    </citation>
    <scope>NUCLEOTIDE SEQUENCE [LARGE SCALE GENOMIC DNA]</scope>
    <source>
        <strain evidence="1 6">EN5275</strain>
    </source>
</reference>
<evidence type="ECO:0000313" key="6">
    <source>
        <dbReference type="Proteomes" id="UP000468995"/>
    </source>
</evidence>
<gene>
    <name evidence="1" type="ORF">FME62_05475</name>
    <name evidence="3" type="ORF">NCTC11679_03211</name>
    <name evidence="2" type="ORF">SAMEA4364603_02699</name>
</gene>
<dbReference type="Proteomes" id="UP000255239">
    <property type="component" value="Unassembled WGS sequence"/>
</dbReference>